<dbReference type="RefSeq" id="WP_021919057.1">
    <property type="nucleotide sequence ID" value="NZ_CAKXKJ010000006.1"/>
</dbReference>
<name>A0A3E2B4D5_9FIRM</name>
<keyword evidence="1" id="KW-0472">Membrane</keyword>
<feature type="transmembrane region" description="Helical" evidence="1">
    <location>
        <begin position="48"/>
        <end position="67"/>
    </location>
</feature>
<dbReference type="GeneID" id="97995171"/>
<evidence type="ECO:0000313" key="3">
    <source>
        <dbReference type="Proteomes" id="UP000260649"/>
    </source>
</evidence>
<keyword evidence="1" id="KW-0812">Transmembrane</keyword>
<dbReference type="Proteomes" id="UP000260649">
    <property type="component" value="Unassembled WGS sequence"/>
</dbReference>
<evidence type="ECO:0000256" key="1">
    <source>
        <dbReference type="SAM" id="Phobius"/>
    </source>
</evidence>
<dbReference type="EMBL" id="QQRQ01000006">
    <property type="protein sequence ID" value="RFT06888.1"/>
    <property type="molecule type" value="Genomic_DNA"/>
</dbReference>
<reference evidence="2 3" key="1">
    <citation type="submission" date="2018-07" db="EMBL/GenBank/DDBJ databases">
        <title>GABA Modulating Bacteria of the Human Gut Microbiota.</title>
        <authorList>
            <person name="Strandwitz P."/>
            <person name="Kim K.H."/>
            <person name="Terekhova D."/>
            <person name="Liu J.K."/>
            <person name="Sharma A."/>
            <person name="Levering J."/>
            <person name="Mcdonald D."/>
            <person name="Dietrich D."/>
            <person name="Ramadhar T.R."/>
            <person name="Lekbua A."/>
            <person name="Mroue N."/>
            <person name="Liston C."/>
            <person name="Stewart E.J."/>
            <person name="Dubin M.J."/>
            <person name="Zengler K."/>
            <person name="Knight R."/>
            <person name="Gilbert J.A."/>
            <person name="Clardy J."/>
            <person name="Lewis K."/>
        </authorList>
    </citation>
    <scope>NUCLEOTIDE SEQUENCE [LARGE SCALE GENOMIC DNA]</scope>
    <source>
        <strain evidence="2 3">KLE1738</strain>
    </source>
</reference>
<gene>
    <name evidence="2" type="ORF">DV520_05400</name>
</gene>
<comment type="caution">
    <text evidence="2">The sequence shown here is derived from an EMBL/GenBank/DDBJ whole genome shotgun (WGS) entry which is preliminary data.</text>
</comment>
<accession>A0A3E2B4D5</accession>
<keyword evidence="1" id="KW-1133">Transmembrane helix</keyword>
<evidence type="ECO:0000313" key="2">
    <source>
        <dbReference type="EMBL" id="RFT06888.1"/>
    </source>
</evidence>
<sequence>MHPLSLPSSLLAALWSSLWTFCFSQLPDLFPLLFSGGSPLPALLTRLLAALLLCLGLPLFTGLLACAPWVLPGLVLGVSLPLLLAFFLCTPPGGLG</sequence>
<protein>
    <submittedName>
        <fullName evidence="2">Uncharacterized protein</fullName>
    </submittedName>
</protein>
<proteinExistence type="predicted"/>
<keyword evidence="3" id="KW-1185">Reference proteome</keyword>
<feature type="transmembrane region" description="Helical" evidence="1">
    <location>
        <begin position="74"/>
        <end position="95"/>
    </location>
</feature>
<dbReference type="AlphaFoldDB" id="A0A3E2B4D5"/>
<organism evidence="2 3">
    <name type="scientific">Evtepia gabavorous</name>
    <dbReference type="NCBI Taxonomy" id="2211183"/>
    <lineage>
        <taxon>Bacteria</taxon>
        <taxon>Bacillati</taxon>
        <taxon>Bacillota</taxon>
        <taxon>Clostridia</taxon>
        <taxon>Eubacteriales</taxon>
        <taxon>Evtepia</taxon>
    </lineage>
</organism>